<feature type="transmembrane region" description="Helical" evidence="1">
    <location>
        <begin position="43"/>
        <end position="68"/>
    </location>
</feature>
<sequence>MVRKLAAGRLFAHLAAVACVGCVLTAVQFQAVLIALFAGNTAVLVAVLVVGPVLGMTSLAALATSVRSFVPLTRRARGRWVWAAGVYACGTAGAVAAVAANLRDDGLHTTMLLHPWGGLWYALGAAVFLPGARARRATLAAAALLAAGGSYLAWQAAQPPTLTEWLTANGVDRALLRVGDPPPGYALEDVGASESSFGATYARPGAPDLHLSVERIGHDTRRSDARGCPVPFGETIHCSDDGGGRQLVVHEGDYNQRELRLRRNGLVHTVTVQGSGRTGLSGARQLLTTLRPATDAELTPLLDRPMRD</sequence>
<dbReference type="Proteomes" id="UP000629371">
    <property type="component" value="Unassembled WGS sequence"/>
</dbReference>
<keyword evidence="1" id="KW-1133">Transmembrane helix</keyword>
<feature type="transmembrane region" description="Helical" evidence="1">
    <location>
        <begin position="80"/>
        <end position="100"/>
    </location>
</feature>
<evidence type="ECO:0000256" key="1">
    <source>
        <dbReference type="SAM" id="Phobius"/>
    </source>
</evidence>
<keyword evidence="3" id="KW-1185">Reference proteome</keyword>
<protein>
    <submittedName>
        <fullName evidence="2">Uncharacterized protein</fullName>
    </submittedName>
</protein>
<feature type="transmembrane region" description="Helical" evidence="1">
    <location>
        <begin position="12"/>
        <end position="37"/>
    </location>
</feature>
<dbReference type="EMBL" id="JAERRI010000001">
    <property type="protein sequence ID" value="MBL1087866.1"/>
    <property type="molecule type" value="Genomic_DNA"/>
</dbReference>
<accession>A0ABS1MII2</accession>
<evidence type="ECO:0000313" key="2">
    <source>
        <dbReference type="EMBL" id="MBL1087866.1"/>
    </source>
</evidence>
<keyword evidence="1" id="KW-0812">Transmembrane</keyword>
<feature type="transmembrane region" description="Helical" evidence="1">
    <location>
        <begin position="112"/>
        <end position="130"/>
    </location>
</feature>
<proteinExistence type="predicted"/>
<keyword evidence="1" id="KW-0472">Membrane</keyword>
<dbReference type="RefSeq" id="WP_201801112.1">
    <property type="nucleotide sequence ID" value="NZ_JAERRI010000001.1"/>
</dbReference>
<name>A0ABS1MII2_9ACTN</name>
<gene>
    <name evidence="2" type="ORF">JK360_00395</name>
</gene>
<organism evidence="2 3">
    <name type="scientific">Streptomyces siderophoricus</name>
    <dbReference type="NCBI Taxonomy" id="2802281"/>
    <lineage>
        <taxon>Bacteria</taxon>
        <taxon>Bacillati</taxon>
        <taxon>Actinomycetota</taxon>
        <taxon>Actinomycetes</taxon>
        <taxon>Kitasatosporales</taxon>
        <taxon>Streptomycetaceae</taxon>
        <taxon>Streptomyces</taxon>
    </lineage>
</organism>
<reference evidence="2 3" key="1">
    <citation type="submission" date="2021-01" db="EMBL/GenBank/DDBJ databases">
        <title>WGS of actinomycetes isolated from Thailand.</title>
        <authorList>
            <person name="Thawai C."/>
        </authorList>
    </citation>
    <scope>NUCLEOTIDE SEQUENCE [LARGE SCALE GENOMIC DNA]</scope>
    <source>
        <strain evidence="2 3">CH9-7</strain>
    </source>
</reference>
<comment type="caution">
    <text evidence="2">The sequence shown here is derived from an EMBL/GenBank/DDBJ whole genome shotgun (WGS) entry which is preliminary data.</text>
</comment>
<evidence type="ECO:0000313" key="3">
    <source>
        <dbReference type="Proteomes" id="UP000629371"/>
    </source>
</evidence>